<organism evidence="1 2">
    <name type="scientific">Ficus carica</name>
    <name type="common">Common fig</name>
    <dbReference type="NCBI Taxonomy" id="3494"/>
    <lineage>
        <taxon>Eukaryota</taxon>
        <taxon>Viridiplantae</taxon>
        <taxon>Streptophyta</taxon>
        <taxon>Embryophyta</taxon>
        <taxon>Tracheophyta</taxon>
        <taxon>Spermatophyta</taxon>
        <taxon>Magnoliopsida</taxon>
        <taxon>eudicotyledons</taxon>
        <taxon>Gunneridae</taxon>
        <taxon>Pentapetalae</taxon>
        <taxon>rosids</taxon>
        <taxon>fabids</taxon>
        <taxon>Rosales</taxon>
        <taxon>Moraceae</taxon>
        <taxon>Ficeae</taxon>
        <taxon>Ficus</taxon>
    </lineage>
</organism>
<name>A0AA87ZWD6_FICCA</name>
<keyword evidence="2" id="KW-1185">Reference proteome</keyword>
<proteinExistence type="predicted"/>
<sequence>MHLKIQSKFEEELKADHTRSMLVRPKVILNLGVTIGDLLTWYRIGGLKVGHRNLLQFMWVLHRWSFGANL</sequence>
<reference evidence="1" key="1">
    <citation type="submission" date="2023-07" db="EMBL/GenBank/DDBJ databases">
        <title>draft genome sequence of fig (Ficus carica).</title>
        <authorList>
            <person name="Takahashi T."/>
            <person name="Nishimura K."/>
        </authorList>
    </citation>
    <scope>NUCLEOTIDE SEQUENCE</scope>
</reference>
<dbReference type="Proteomes" id="UP001187192">
    <property type="component" value="Unassembled WGS sequence"/>
</dbReference>
<gene>
    <name evidence="1" type="ORF">TIFTF001_014220</name>
</gene>
<dbReference type="AlphaFoldDB" id="A0AA87ZWD6"/>
<comment type="caution">
    <text evidence="1">The sequence shown here is derived from an EMBL/GenBank/DDBJ whole genome shotgun (WGS) entry which is preliminary data.</text>
</comment>
<evidence type="ECO:0000313" key="2">
    <source>
        <dbReference type="Proteomes" id="UP001187192"/>
    </source>
</evidence>
<accession>A0AA87ZWD6</accession>
<evidence type="ECO:0000313" key="1">
    <source>
        <dbReference type="EMBL" id="GMN45014.1"/>
    </source>
</evidence>
<protein>
    <submittedName>
        <fullName evidence="1">Uncharacterized protein</fullName>
    </submittedName>
</protein>
<dbReference type="EMBL" id="BTGU01000019">
    <property type="protein sequence ID" value="GMN45014.1"/>
    <property type="molecule type" value="Genomic_DNA"/>
</dbReference>